<feature type="region of interest" description="Disordered" evidence="1">
    <location>
        <begin position="1"/>
        <end position="28"/>
    </location>
</feature>
<evidence type="ECO:0000313" key="2">
    <source>
        <dbReference type="EMBL" id="MCO6050639.1"/>
    </source>
</evidence>
<evidence type="ECO:0000313" key="3">
    <source>
        <dbReference type="Proteomes" id="UP001205906"/>
    </source>
</evidence>
<dbReference type="EMBL" id="JAMXQS010000006">
    <property type="protein sequence ID" value="MCO6050639.1"/>
    <property type="molecule type" value="Genomic_DNA"/>
</dbReference>
<sequence length="66" mass="7434">MSGGRDWDRNRSRQLVRDRGADDVTDQGIPLSALVGPLKKRKSKAELREEADAAIAEWQRRKGQST</sequence>
<organism evidence="2 3">
    <name type="scientific">Mesorhizobium liriopis</name>
    <dbReference type="NCBI Taxonomy" id="2953882"/>
    <lineage>
        <taxon>Bacteria</taxon>
        <taxon>Pseudomonadati</taxon>
        <taxon>Pseudomonadota</taxon>
        <taxon>Alphaproteobacteria</taxon>
        <taxon>Hyphomicrobiales</taxon>
        <taxon>Phyllobacteriaceae</taxon>
        <taxon>Mesorhizobium</taxon>
    </lineage>
</organism>
<gene>
    <name evidence="2" type="ORF">NGM99_12685</name>
</gene>
<keyword evidence="3" id="KW-1185">Reference proteome</keyword>
<comment type="caution">
    <text evidence="2">The sequence shown here is derived from an EMBL/GenBank/DDBJ whole genome shotgun (WGS) entry which is preliminary data.</text>
</comment>
<protein>
    <recommendedName>
        <fullName evidence="4">DUF3175 domain-containing protein</fullName>
    </recommendedName>
</protein>
<name>A0ABT1C741_9HYPH</name>
<evidence type="ECO:0000256" key="1">
    <source>
        <dbReference type="SAM" id="MobiDB-lite"/>
    </source>
</evidence>
<feature type="compositionally biased region" description="Basic and acidic residues" evidence="1">
    <location>
        <begin position="1"/>
        <end position="22"/>
    </location>
</feature>
<proteinExistence type="predicted"/>
<dbReference type="Proteomes" id="UP001205906">
    <property type="component" value="Unassembled WGS sequence"/>
</dbReference>
<reference evidence="2 3" key="1">
    <citation type="submission" date="2022-06" db="EMBL/GenBank/DDBJ databases">
        <title>Mesorhizobium sp. strain RP14 Genome sequencing and assembly.</title>
        <authorList>
            <person name="Kim I."/>
        </authorList>
    </citation>
    <scope>NUCLEOTIDE SEQUENCE [LARGE SCALE GENOMIC DNA]</scope>
    <source>
        <strain evidence="3">RP14(2022)</strain>
    </source>
</reference>
<accession>A0ABT1C741</accession>
<dbReference type="RefSeq" id="WP_252819459.1">
    <property type="nucleotide sequence ID" value="NZ_JAMXQS010000006.1"/>
</dbReference>
<evidence type="ECO:0008006" key="4">
    <source>
        <dbReference type="Google" id="ProtNLM"/>
    </source>
</evidence>